<dbReference type="Pfam" id="PF12937">
    <property type="entry name" value="F-box-like"/>
    <property type="match status" value="1"/>
</dbReference>
<feature type="domain" description="F-box" evidence="1">
    <location>
        <begin position="5"/>
        <end position="54"/>
    </location>
</feature>
<accession>A0A8H3E9P6</accession>
<sequence>MSNMSLLPIRFPNELLTMVIAQLSTHNLVPVSLVCRRWQRLAFPFLYHSMYLSKCTHLEALENRLLEDNVPDSLSVPAHLKCLAFGGSDINYINPEYFELILPRLVHLTSLSWELPYTPRHFGPFVDCPKLKAVHLEPLHMWGDDEWIERLPQ</sequence>
<dbReference type="Gene3D" id="3.80.10.10">
    <property type="entry name" value="Ribonuclease Inhibitor"/>
    <property type="match status" value="1"/>
</dbReference>
<dbReference type="AlphaFoldDB" id="A0A8H3E9P6"/>
<protein>
    <recommendedName>
        <fullName evidence="1">F-box domain-containing protein</fullName>
    </recommendedName>
</protein>
<gene>
    <name evidence="2" type="ORF">RDB_LOCUS137340</name>
</gene>
<reference evidence="2" key="1">
    <citation type="submission" date="2021-01" db="EMBL/GenBank/DDBJ databases">
        <authorList>
            <person name="Kaushik A."/>
        </authorList>
    </citation>
    <scope>NUCLEOTIDE SEQUENCE</scope>
    <source>
        <strain evidence="2">AG5</strain>
    </source>
</reference>
<dbReference type="InterPro" id="IPR001810">
    <property type="entry name" value="F-box_dom"/>
</dbReference>
<dbReference type="PROSITE" id="PS50181">
    <property type="entry name" value="FBOX"/>
    <property type="match status" value="1"/>
</dbReference>
<dbReference type="Proteomes" id="UP000663827">
    <property type="component" value="Unassembled WGS sequence"/>
</dbReference>
<organism evidence="2 3">
    <name type="scientific">Rhizoctonia solani</name>
    <dbReference type="NCBI Taxonomy" id="456999"/>
    <lineage>
        <taxon>Eukaryota</taxon>
        <taxon>Fungi</taxon>
        <taxon>Dikarya</taxon>
        <taxon>Basidiomycota</taxon>
        <taxon>Agaricomycotina</taxon>
        <taxon>Agaricomycetes</taxon>
        <taxon>Cantharellales</taxon>
        <taxon>Ceratobasidiaceae</taxon>
        <taxon>Rhizoctonia</taxon>
    </lineage>
</organism>
<comment type="caution">
    <text evidence="2">The sequence shown here is derived from an EMBL/GenBank/DDBJ whole genome shotgun (WGS) entry which is preliminary data.</text>
</comment>
<dbReference type="SUPFAM" id="SSF81383">
    <property type="entry name" value="F-box domain"/>
    <property type="match status" value="1"/>
</dbReference>
<dbReference type="InterPro" id="IPR036047">
    <property type="entry name" value="F-box-like_dom_sf"/>
</dbReference>
<proteinExistence type="predicted"/>
<dbReference type="EMBL" id="CAJNJQ010003490">
    <property type="protein sequence ID" value="CAE7199655.1"/>
    <property type="molecule type" value="Genomic_DNA"/>
</dbReference>
<dbReference type="InterPro" id="IPR032675">
    <property type="entry name" value="LRR_dom_sf"/>
</dbReference>
<evidence type="ECO:0000313" key="2">
    <source>
        <dbReference type="EMBL" id="CAE7199655.1"/>
    </source>
</evidence>
<evidence type="ECO:0000313" key="3">
    <source>
        <dbReference type="Proteomes" id="UP000663827"/>
    </source>
</evidence>
<evidence type="ECO:0000259" key="1">
    <source>
        <dbReference type="PROSITE" id="PS50181"/>
    </source>
</evidence>
<name>A0A8H3E9P6_9AGAM</name>